<dbReference type="InterPro" id="IPR051708">
    <property type="entry name" value="Plant_Aspart_Prot_A1"/>
</dbReference>
<protein>
    <submittedName>
        <fullName evidence="7">Eukaryotic aspartyl protease family protein</fullName>
    </submittedName>
</protein>
<dbReference type="GO" id="GO:0006508">
    <property type="term" value="P:proteolysis"/>
    <property type="evidence" value="ECO:0007669"/>
    <property type="project" value="UniProtKB-KW"/>
</dbReference>
<dbReference type="EMBL" id="LFYR01001219">
    <property type="protein sequence ID" value="KMZ63507.1"/>
    <property type="molecule type" value="Genomic_DNA"/>
</dbReference>
<keyword evidence="2 7" id="KW-0645">Protease</keyword>
<reference evidence="8" key="1">
    <citation type="journal article" date="2016" name="Nature">
        <title>The genome of the seagrass Zostera marina reveals angiosperm adaptation to the sea.</title>
        <authorList>
            <person name="Olsen J.L."/>
            <person name="Rouze P."/>
            <person name="Verhelst B."/>
            <person name="Lin Y.-C."/>
            <person name="Bayer T."/>
            <person name="Collen J."/>
            <person name="Dattolo E."/>
            <person name="De Paoli E."/>
            <person name="Dittami S."/>
            <person name="Maumus F."/>
            <person name="Michel G."/>
            <person name="Kersting A."/>
            <person name="Lauritano C."/>
            <person name="Lohaus R."/>
            <person name="Toepel M."/>
            <person name="Tonon T."/>
            <person name="Vanneste K."/>
            <person name="Amirebrahimi M."/>
            <person name="Brakel J."/>
            <person name="Bostroem C."/>
            <person name="Chovatia M."/>
            <person name="Grimwood J."/>
            <person name="Jenkins J.W."/>
            <person name="Jueterbock A."/>
            <person name="Mraz A."/>
            <person name="Stam W.T."/>
            <person name="Tice H."/>
            <person name="Bornberg-Bauer E."/>
            <person name="Green P.J."/>
            <person name="Pearson G.A."/>
            <person name="Procaccini G."/>
            <person name="Duarte C.M."/>
            <person name="Schmutz J."/>
            <person name="Reusch T.B.H."/>
            <person name="Van de Peer Y."/>
        </authorList>
    </citation>
    <scope>NUCLEOTIDE SEQUENCE [LARGE SCALE GENOMIC DNA]</scope>
    <source>
        <strain evidence="8">cv. Finnish</strain>
    </source>
</reference>
<dbReference type="InterPro" id="IPR033121">
    <property type="entry name" value="PEPTIDASE_A1"/>
</dbReference>
<evidence type="ECO:0000313" key="8">
    <source>
        <dbReference type="Proteomes" id="UP000036987"/>
    </source>
</evidence>
<name>A0A0K9P5K7_ZOSMR</name>
<dbReference type="PRINTS" id="PR00792">
    <property type="entry name" value="PEPSIN"/>
</dbReference>
<dbReference type="OrthoDB" id="2747330at2759"/>
<dbReference type="Pfam" id="PF14543">
    <property type="entry name" value="TAXi_N"/>
    <property type="match status" value="1"/>
</dbReference>
<comment type="caution">
    <text evidence="7">The sequence shown here is derived from an EMBL/GenBank/DDBJ whole genome shotgun (WGS) entry which is preliminary data.</text>
</comment>
<dbReference type="Gene3D" id="2.40.70.10">
    <property type="entry name" value="Acid Proteases"/>
    <property type="match status" value="2"/>
</dbReference>
<dbReference type="STRING" id="29655.A0A0K9P5K7"/>
<evidence type="ECO:0000313" key="7">
    <source>
        <dbReference type="EMBL" id="KMZ63507.1"/>
    </source>
</evidence>
<keyword evidence="5" id="KW-0732">Signal</keyword>
<dbReference type="InterPro" id="IPR032799">
    <property type="entry name" value="TAXi_C"/>
</dbReference>
<feature type="domain" description="Peptidase A1" evidence="6">
    <location>
        <begin position="92"/>
        <end position="427"/>
    </location>
</feature>
<dbReference type="InterPro" id="IPR001461">
    <property type="entry name" value="Aspartic_peptidase_A1"/>
</dbReference>
<dbReference type="GO" id="GO:0004190">
    <property type="term" value="F:aspartic-type endopeptidase activity"/>
    <property type="evidence" value="ECO:0007669"/>
    <property type="project" value="InterPro"/>
</dbReference>
<organism evidence="7 8">
    <name type="scientific">Zostera marina</name>
    <name type="common">Eelgrass</name>
    <dbReference type="NCBI Taxonomy" id="29655"/>
    <lineage>
        <taxon>Eukaryota</taxon>
        <taxon>Viridiplantae</taxon>
        <taxon>Streptophyta</taxon>
        <taxon>Embryophyta</taxon>
        <taxon>Tracheophyta</taxon>
        <taxon>Spermatophyta</taxon>
        <taxon>Magnoliopsida</taxon>
        <taxon>Liliopsida</taxon>
        <taxon>Zosteraceae</taxon>
        <taxon>Zostera</taxon>
    </lineage>
</organism>
<dbReference type="PANTHER" id="PTHR47967">
    <property type="entry name" value="OS07G0603500 PROTEIN-RELATED"/>
    <property type="match status" value="1"/>
</dbReference>
<keyword evidence="3" id="KW-0378">Hydrolase</keyword>
<dbReference type="OMA" id="PECAQVP"/>
<keyword evidence="8" id="KW-1185">Reference proteome</keyword>
<proteinExistence type="inferred from homology"/>
<dbReference type="PANTHER" id="PTHR47967:SF67">
    <property type="entry name" value="ASPARTYL PROTEASE AED3-LIKE"/>
    <property type="match status" value="1"/>
</dbReference>
<dbReference type="Proteomes" id="UP000036987">
    <property type="component" value="Unassembled WGS sequence"/>
</dbReference>
<evidence type="ECO:0000259" key="6">
    <source>
        <dbReference type="PROSITE" id="PS51767"/>
    </source>
</evidence>
<dbReference type="InterPro" id="IPR032861">
    <property type="entry name" value="TAXi_N"/>
</dbReference>
<dbReference type="AlphaFoldDB" id="A0A0K9P5K7"/>
<evidence type="ECO:0000256" key="2">
    <source>
        <dbReference type="ARBA" id="ARBA00022670"/>
    </source>
</evidence>
<evidence type="ECO:0000256" key="5">
    <source>
        <dbReference type="SAM" id="SignalP"/>
    </source>
</evidence>
<evidence type="ECO:0000256" key="4">
    <source>
        <dbReference type="PIRSR" id="PIRSR601461-1"/>
    </source>
</evidence>
<accession>A0A0K9P5K7</accession>
<gene>
    <name evidence="7" type="ORF">ZOSMA_401G00160</name>
</gene>
<feature type="active site" evidence="4">
    <location>
        <position position="110"/>
    </location>
</feature>
<evidence type="ECO:0000256" key="1">
    <source>
        <dbReference type="ARBA" id="ARBA00007447"/>
    </source>
</evidence>
<dbReference type="InterPro" id="IPR021109">
    <property type="entry name" value="Peptidase_aspartic_dom_sf"/>
</dbReference>
<dbReference type="PROSITE" id="PS51767">
    <property type="entry name" value="PEPTIDASE_A1"/>
    <property type="match status" value="1"/>
</dbReference>
<evidence type="ECO:0000256" key="3">
    <source>
        <dbReference type="ARBA" id="ARBA00022801"/>
    </source>
</evidence>
<dbReference type="SUPFAM" id="SSF50630">
    <property type="entry name" value="Acid proteases"/>
    <property type="match status" value="1"/>
</dbReference>
<feature type="chain" id="PRO_5005527664" evidence="5">
    <location>
        <begin position="25"/>
        <end position="434"/>
    </location>
</feature>
<feature type="active site" evidence="4">
    <location>
        <position position="314"/>
    </location>
</feature>
<sequence length="434" mass="46659">MIRTTAAVVFSSVFVLFLCSGCSAGKAPVQSTYHEGITWEELHARDEARISYFINDEAVSTNEVELMKHSVSPSTKPAPIASGRQTLRSSNYVVRASFGTPPQSLLMAVDVGNDASWVPCSACVGCPSSANPFDFKTSSTFGSVYCNNPLCNQVYGSSCKDGNTCSFSMSYGGSRFTAGLSVDTLQIGGDDIPAYAFGCINEITGGNKNIPPQGLLGLGRGRASLVSQTKSTYGSTFSYCLPSYKSPSFSGSFLLGRYGQPRVRKHTALLTNPRRSSLYYVQLIKIKVGHRIVKNIPKTAFQFDPTTGGGTIIDSGTTYTRLVAPAYTAVRDEFIRQVGGNVTSLGGFDTCFVNPTNIPVITLKFRGMGMVLPEENTVIRSSYGGVVCLAMASAPNNVNSVLNIIGNMQQQNYRVIFDVMKSRLGVVRETCTVL</sequence>
<comment type="similarity">
    <text evidence="1">Belongs to the peptidase A1 family.</text>
</comment>
<feature type="signal peptide" evidence="5">
    <location>
        <begin position="1"/>
        <end position="24"/>
    </location>
</feature>
<dbReference type="Pfam" id="PF14541">
    <property type="entry name" value="TAXi_C"/>
    <property type="match status" value="1"/>
</dbReference>